<feature type="transmembrane region" description="Helical" evidence="1">
    <location>
        <begin position="23"/>
        <end position="56"/>
    </location>
</feature>
<name>A0ABV4P065_9GAMM</name>
<dbReference type="InterPro" id="IPR007401">
    <property type="entry name" value="DUF454"/>
</dbReference>
<keyword evidence="1" id="KW-0472">Membrane</keyword>
<dbReference type="Pfam" id="PF04304">
    <property type="entry name" value="DUF454"/>
    <property type="match status" value="1"/>
</dbReference>
<dbReference type="RefSeq" id="WP_371838712.1">
    <property type="nucleotide sequence ID" value="NZ_JBGMEK010000016.1"/>
</dbReference>
<keyword evidence="3" id="KW-1185">Reference proteome</keyword>
<feature type="transmembrane region" description="Helical" evidence="1">
    <location>
        <begin position="116"/>
        <end position="132"/>
    </location>
</feature>
<evidence type="ECO:0000256" key="1">
    <source>
        <dbReference type="SAM" id="Phobius"/>
    </source>
</evidence>
<protein>
    <submittedName>
        <fullName evidence="2">YbaN family protein</fullName>
    </submittedName>
</protein>
<dbReference type="EMBL" id="JBGMEK010000016">
    <property type="protein sequence ID" value="MFA0811143.1"/>
    <property type="molecule type" value="Genomic_DNA"/>
</dbReference>
<dbReference type="PANTHER" id="PTHR35813:SF1">
    <property type="entry name" value="INNER MEMBRANE PROTEIN YBAN"/>
    <property type="match status" value="1"/>
</dbReference>
<proteinExistence type="predicted"/>
<comment type="caution">
    <text evidence="2">The sequence shown here is derived from an EMBL/GenBank/DDBJ whole genome shotgun (WGS) entry which is preliminary data.</text>
</comment>
<gene>
    <name evidence="2" type="ORF">ACCI49_09450</name>
</gene>
<sequence length="138" mass="15561">MEQNSEDTNYSEATALAKGWLRWLWGTLACFFMVLAVIGIIIPGLPAAVFIVLGAWAASRSSERMHQWIEDHHLFGQLLETWRSGYLNRRTKLLATLSMALPMAIAVHYIGNIYLLLFTVGGIGCGILWVWTRPEPQE</sequence>
<organism evidence="2 3">
    <name type="scientific">Microbulbifer epialgicus</name>
    <dbReference type="NCBI Taxonomy" id="393907"/>
    <lineage>
        <taxon>Bacteria</taxon>
        <taxon>Pseudomonadati</taxon>
        <taxon>Pseudomonadota</taxon>
        <taxon>Gammaproteobacteria</taxon>
        <taxon>Cellvibrionales</taxon>
        <taxon>Microbulbiferaceae</taxon>
        <taxon>Microbulbifer</taxon>
    </lineage>
</organism>
<keyword evidence="1" id="KW-1133">Transmembrane helix</keyword>
<accession>A0ABV4P065</accession>
<reference evidence="2 3" key="1">
    <citation type="submission" date="2024-08" db="EMBL/GenBank/DDBJ databases">
        <authorList>
            <person name="Ishaq N."/>
        </authorList>
    </citation>
    <scope>NUCLEOTIDE SEQUENCE [LARGE SCALE GENOMIC DNA]</scope>
    <source>
        <strain evidence="2 3">DSM 18651</strain>
    </source>
</reference>
<evidence type="ECO:0000313" key="2">
    <source>
        <dbReference type="EMBL" id="MFA0811143.1"/>
    </source>
</evidence>
<keyword evidence="1" id="KW-0812">Transmembrane</keyword>
<dbReference type="Proteomes" id="UP001569428">
    <property type="component" value="Unassembled WGS sequence"/>
</dbReference>
<dbReference type="PANTHER" id="PTHR35813">
    <property type="entry name" value="INNER MEMBRANE PROTEIN YBAN"/>
    <property type="match status" value="1"/>
</dbReference>
<evidence type="ECO:0000313" key="3">
    <source>
        <dbReference type="Proteomes" id="UP001569428"/>
    </source>
</evidence>